<dbReference type="SMART" id="SM00015">
    <property type="entry name" value="IQ"/>
    <property type="match status" value="14"/>
</dbReference>
<keyword evidence="7" id="KW-0498">Mitosis</keyword>
<dbReference type="PANTHER" id="PTHR22706">
    <property type="entry name" value="ASSEMBLY FACTOR FOR SPINDLE MICROTUBULES"/>
    <property type="match status" value="1"/>
</dbReference>
<keyword evidence="5" id="KW-0132">Cell division</keyword>
<dbReference type="GO" id="GO:0000278">
    <property type="term" value="P:mitotic cell cycle"/>
    <property type="evidence" value="ECO:0007669"/>
    <property type="project" value="TreeGrafter"/>
</dbReference>
<dbReference type="InterPro" id="IPR051185">
    <property type="entry name" value="ASPM"/>
</dbReference>
<evidence type="ECO:0000313" key="14">
    <source>
        <dbReference type="Proteomes" id="UP001497644"/>
    </source>
</evidence>
<dbReference type="GO" id="GO:0007051">
    <property type="term" value="P:spindle organization"/>
    <property type="evidence" value="ECO:0007669"/>
    <property type="project" value="TreeGrafter"/>
</dbReference>
<dbReference type="InterPro" id="IPR016024">
    <property type="entry name" value="ARM-type_fold"/>
</dbReference>
<name>A0AAV2PBV2_9HYME</name>
<evidence type="ECO:0000256" key="8">
    <source>
        <dbReference type="ARBA" id="ARBA00022860"/>
    </source>
</evidence>
<dbReference type="Proteomes" id="UP001497644">
    <property type="component" value="Chromosome 9"/>
</dbReference>
<evidence type="ECO:0000256" key="5">
    <source>
        <dbReference type="ARBA" id="ARBA00022618"/>
    </source>
</evidence>
<evidence type="ECO:0000256" key="11">
    <source>
        <dbReference type="ARBA" id="ARBA00023306"/>
    </source>
</evidence>
<protein>
    <recommendedName>
        <fullName evidence="12">Calponin-homology (CH) domain-containing protein</fullName>
    </recommendedName>
</protein>
<evidence type="ECO:0000256" key="9">
    <source>
        <dbReference type="ARBA" id="ARBA00023054"/>
    </source>
</evidence>
<keyword evidence="14" id="KW-1185">Reference proteome</keyword>
<keyword evidence="10" id="KW-0539">Nucleus</keyword>
<dbReference type="SMART" id="SM00033">
    <property type="entry name" value="CH"/>
    <property type="match status" value="1"/>
</dbReference>
<keyword evidence="9" id="KW-0175">Coiled coil</keyword>
<dbReference type="GO" id="GO:0051301">
    <property type="term" value="P:cell division"/>
    <property type="evidence" value="ECO:0007669"/>
    <property type="project" value="UniProtKB-KW"/>
</dbReference>
<dbReference type="GO" id="GO:0005737">
    <property type="term" value="C:cytoplasm"/>
    <property type="evidence" value="ECO:0007669"/>
    <property type="project" value="UniProtKB-SubCell"/>
</dbReference>
<feature type="domain" description="Calponin-homology (CH)" evidence="12">
    <location>
        <begin position="787"/>
        <end position="919"/>
    </location>
</feature>
<evidence type="ECO:0000256" key="7">
    <source>
        <dbReference type="ARBA" id="ARBA00022776"/>
    </source>
</evidence>
<dbReference type="Pfam" id="PF00307">
    <property type="entry name" value="CH"/>
    <property type="match status" value="1"/>
</dbReference>
<keyword evidence="8" id="KW-0112">Calmodulin-binding</keyword>
<dbReference type="InterPro" id="IPR000048">
    <property type="entry name" value="IQ_motif_EF-hand-BS"/>
</dbReference>
<dbReference type="GO" id="GO:0000922">
    <property type="term" value="C:spindle pole"/>
    <property type="evidence" value="ECO:0007669"/>
    <property type="project" value="TreeGrafter"/>
</dbReference>
<dbReference type="Gene3D" id="1.10.418.10">
    <property type="entry name" value="Calponin-like domain"/>
    <property type="match status" value="1"/>
</dbReference>
<dbReference type="PROSITE" id="PS50096">
    <property type="entry name" value="IQ"/>
    <property type="match status" value="4"/>
</dbReference>
<dbReference type="GO" id="GO:0005516">
    <property type="term" value="F:calmodulin binding"/>
    <property type="evidence" value="ECO:0007669"/>
    <property type="project" value="UniProtKB-KW"/>
</dbReference>
<dbReference type="CDD" id="cd21223">
    <property type="entry name" value="CH_ASPM_rpt1"/>
    <property type="match status" value="1"/>
</dbReference>
<comment type="subcellular location">
    <subcellularLocation>
        <location evidence="2">Cytoplasm</location>
    </subcellularLocation>
    <subcellularLocation>
        <location evidence="1">Nucleus</location>
    </subcellularLocation>
</comment>
<proteinExistence type="predicted"/>
<dbReference type="SUPFAM" id="SSF47576">
    <property type="entry name" value="Calponin-homology domain, CH-domain"/>
    <property type="match status" value="1"/>
</dbReference>
<organism evidence="13 14">
    <name type="scientific">Lasius platythorax</name>
    <dbReference type="NCBI Taxonomy" id="488582"/>
    <lineage>
        <taxon>Eukaryota</taxon>
        <taxon>Metazoa</taxon>
        <taxon>Ecdysozoa</taxon>
        <taxon>Arthropoda</taxon>
        <taxon>Hexapoda</taxon>
        <taxon>Insecta</taxon>
        <taxon>Pterygota</taxon>
        <taxon>Neoptera</taxon>
        <taxon>Endopterygota</taxon>
        <taxon>Hymenoptera</taxon>
        <taxon>Apocrita</taxon>
        <taxon>Aculeata</taxon>
        <taxon>Formicoidea</taxon>
        <taxon>Formicidae</taxon>
        <taxon>Formicinae</taxon>
        <taxon>Lasius</taxon>
        <taxon>Lasius</taxon>
    </lineage>
</organism>
<evidence type="ECO:0000259" key="12">
    <source>
        <dbReference type="PROSITE" id="PS50021"/>
    </source>
</evidence>
<keyword evidence="6" id="KW-0677">Repeat</keyword>
<evidence type="ECO:0000313" key="13">
    <source>
        <dbReference type="EMBL" id="CAL1689504.1"/>
    </source>
</evidence>
<dbReference type="SUPFAM" id="SSF48371">
    <property type="entry name" value="ARM repeat"/>
    <property type="match status" value="1"/>
</dbReference>
<dbReference type="Gene3D" id="1.20.5.190">
    <property type="match status" value="5"/>
</dbReference>
<dbReference type="EMBL" id="OZ034832">
    <property type="protein sequence ID" value="CAL1689504.1"/>
    <property type="molecule type" value="Genomic_DNA"/>
</dbReference>
<dbReference type="Pfam" id="PF15780">
    <property type="entry name" value="ASH"/>
    <property type="match status" value="1"/>
</dbReference>
<keyword evidence="4" id="KW-0597">Phosphoprotein</keyword>
<dbReference type="InterPro" id="IPR001715">
    <property type="entry name" value="CH_dom"/>
</dbReference>
<accession>A0AAV2PBV2</accession>
<dbReference type="PROSITE" id="PS50021">
    <property type="entry name" value="CH"/>
    <property type="match status" value="1"/>
</dbReference>
<evidence type="ECO:0000256" key="6">
    <source>
        <dbReference type="ARBA" id="ARBA00022737"/>
    </source>
</evidence>
<dbReference type="GO" id="GO:0005634">
    <property type="term" value="C:nucleus"/>
    <property type="evidence" value="ECO:0007669"/>
    <property type="project" value="UniProtKB-SubCell"/>
</dbReference>
<evidence type="ECO:0000256" key="4">
    <source>
        <dbReference type="ARBA" id="ARBA00022553"/>
    </source>
</evidence>
<sequence length="1691" mass="199861">MSSSHSALQSKATNPCMDKLRYIMLLAPFQPATRIELETNVNTSAECYLDIKNTGDKTLNVTITKVPAAERQIALSLSELEVQGKSNGTICIKWSPKETGCWRDVLQLTDNRRIKYDIVIATTAKDNKKSFHKTKRRLPKQSSSLLKPSNFSMSTNKQFCQSNTLKIPTIGPPLIPKLDVQAKQSKLRNENDLNKENIFNRFDETETYATRGRDDRISGTYHNHDKPDNVIFEQNMNVWNNESILPQVLFSTNEPQDIRRVTYVKEKKPYSSILHEHNEITGDTACDNDKIHSEISILLNKFTFTPAAVTSNSPELAESTSFSQSADKHTTFNISRSHLFETSATYDTKTFSNAPPISQPAGLQHLSPIKSDGCSLITDIKDLIASSPIAQHHNMPKNSNEYLKNLMVEPSIQITNREYFSFEIIPENIEASKKIGDMYIEISPPKKHFHSQIVSMSIPKLNSTRTGRITKNKTLYEGGSGKKLQLNLPVAKRSTKNVAAIKINKLSLSDLSKTKWHTSSFIRESRFGMQNKEHSFLYEALDPFAASTTEDPFLKNNSTVHYDEQWLLQQELAFTKWLNALLSSPEDLSVDIETAVTDIGKVWQSCKAQRNTVLAETKEAVSARYHTSVRLNTLRKAASAMFKSNEITQVLSRTDMYIIKGTLCIRSDRNLHRDIGLQKIILALFLNYNPLWLRIGLETVYSENIPLRSNNDIIGLTRFLLTRFFSDPQLTKMPGYHKTDPSQKIVTKLNQFILKKFLYLIYFLDYAKQHKLIGHDPCLFHKRAQHKESREILLSFSRELLSGIGDVTRVLRNQDYILTHRQTYIEEYDYAVTDIRCDLRDGVRLCRVMELITGVRELTQRCRVPAISRLQKVYNVDLALNALRQAGYILEGDIDPKSIADGHCEKTLSLLWQIIHKYQAPRFDRAARVIQRWWRAKLWYVRVRNFLRARRNRAAVIIQRAWKRKMTPSWNCDLKERRYYLCVRTATIRIQRWWRNVRETRKEKLRELRNIRETVIRLQKRWRAVLLMRTQRDQYRNLRNAALMIQRRWRATRAMKLQRSKYLAYIDAAVRVQYWWRSTKIMRKQREWFLRRRESACIIQIFCRRWLLARKARNDFLRTRTAVRCIERWWINLLGRKKFLLRQKSAVLIQRTWRKYRTLKQEAASLKIQTWWRATMYSRRYKLQKSCCIKLQRWWRGIQLTRHQRAEFLQVREAALIVQKNWRAKMVRRHYLKQRRAALLIQSWYRCVNSAKFVRRRYLKMRDAAIRIQNWWRNIAVARQERKRYLRLRETTVLLQTHWRRRVLARADRQRYLTKKKACVTLQSWWRMIKARREYQRYKICVLNVQRRWRATRVARPVRREYLLTRAAIVLQTRWRALAARRRFVALRRASRAATVIQSYYRMRIAVRRYETVKYATLIIQTYWRAYVAGRRERLRYLILRRTVITLQRRYIQRKIEREELRRQWQEDIATKIRDECGEAMQMHLQDTTRLAIPDSDYWKEMIVNLRNCDNVGTLIACLNSLDIVTKLSPTVCIILCELNLADDIYNTIAQNNRSVPWMKVCLRACSILITLTKHNYTRKYILKNKYALVLMKLLNGSLKNKEIFLHCATLIWLLSQNEDYSKAMMACPQINWFIKNIQQKILKDDIVTKLQKLKDMEKLYPSCEPDRRNTQKPRLFTDMSIAIAAIVKKI</sequence>
<dbReference type="GO" id="GO:0051295">
    <property type="term" value="P:establishment of meiotic spindle localization"/>
    <property type="evidence" value="ECO:0007669"/>
    <property type="project" value="TreeGrafter"/>
</dbReference>
<evidence type="ECO:0000256" key="2">
    <source>
        <dbReference type="ARBA" id="ARBA00004496"/>
    </source>
</evidence>
<dbReference type="PANTHER" id="PTHR22706:SF1">
    <property type="entry name" value="ASSEMBLY FACTOR FOR SPINDLE MICROTUBULES"/>
    <property type="match status" value="1"/>
</dbReference>
<evidence type="ECO:0000256" key="1">
    <source>
        <dbReference type="ARBA" id="ARBA00004123"/>
    </source>
</evidence>
<keyword evidence="3" id="KW-0963">Cytoplasm</keyword>
<dbReference type="Pfam" id="PF00612">
    <property type="entry name" value="IQ"/>
    <property type="match status" value="5"/>
</dbReference>
<keyword evidence="11" id="KW-0131">Cell cycle</keyword>
<gene>
    <name evidence="13" type="ORF">LPLAT_LOCUS14417</name>
</gene>
<evidence type="ECO:0000256" key="3">
    <source>
        <dbReference type="ARBA" id="ARBA00022490"/>
    </source>
</evidence>
<dbReference type="InterPro" id="IPR036872">
    <property type="entry name" value="CH_dom_sf"/>
</dbReference>
<evidence type="ECO:0000256" key="10">
    <source>
        <dbReference type="ARBA" id="ARBA00023242"/>
    </source>
</evidence>
<dbReference type="InterPro" id="IPR031549">
    <property type="entry name" value="ASH"/>
</dbReference>
<reference evidence="13" key="1">
    <citation type="submission" date="2024-04" db="EMBL/GenBank/DDBJ databases">
        <authorList>
            <consortium name="Molecular Ecology Group"/>
        </authorList>
    </citation>
    <scope>NUCLEOTIDE SEQUENCE</scope>
</reference>